<dbReference type="NCBIfam" id="TIGR02480">
    <property type="entry name" value="fliN"/>
    <property type="match status" value="1"/>
</dbReference>
<feature type="domain" description="Flagellar motor switch protein FliN-like C-terminal" evidence="8">
    <location>
        <begin position="322"/>
        <end position="392"/>
    </location>
</feature>
<dbReference type="PANTHER" id="PTHR43484">
    <property type="match status" value="1"/>
</dbReference>
<evidence type="ECO:0000259" key="8">
    <source>
        <dbReference type="Pfam" id="PF01052"/>
    </source>
</evidence>
<organism evidence="10 11">
    <name type="scientific">Filobacillus milosensis</name>
    <dbReference type="NCBI Taxonomy" id="94137"/>
    <lineage>
        <taxon>Bacteria</taxon>
        <taxon>Bacillati</taxon>
        <taxon>Bacillota</taxon>
        <taxon>Bacilli</taxon>
        <taxon>Bacillales</taxon>
        <taxon>Bacillaceae</taxon>
        <taxon>Filobacillus</taxon>
    </lineage>
</organism>
<dbReference type="GO" id="GO:0009425">
    <property type="term" value="C:bacterial-type flagellum basal body"/>
    <property type="evidence" value="ECO:0007669"/>
    <property type="project" value="InterPro"/>
</dbReference>
<dbReference type="GO" id="GO:0003774">
    <property type="term" value="F:cytoskeletal motor activity"/>
    <property type="evidence" value="ECO:0007669"/>
    <property type="project" value="InterPro"/>
</dbReference>
<dbReference type="SUPFAM" id="SSF101801">
    <property type="entry name" value="Surface presentation of antigens (SPOA)"/>
    <property type="match status" value="1"/>
</dbReference>
<feature type="compositionally biased region" description="Low complexity" evidence="7">
    <location>
        <begin position="269"/>
        <end position="284"/>
    </location>
</feature>
<dbReference type="SUPFAM" id="SSF103039">
    <property type="entry name" value="CheC-like"/>
    <property type="match status" value="1"/>
</dbReference>
<evidence type="ECO:0000256" key="2">
    <source>
        <dbReference type="ARBA" id="ARBA00009226"/>
    </source>
</evidence>
<keyword evidence="10" id="KW-0966">Cell projection</keyword>
<evidence type="ECO:0000256" key="4">
    <source>
        <dbReference type="ARBA" id="ARBA00022500"/>
    </source>
</evidence>
<feature type="compositionally biased region" description="Polar residues" evidence="7">
    <location>
        <begin position="27"/>
        <end position="41"/>
    </location>
</feature>
<dbReference type="NCBIfam" id="NF005995">
    <property type="entry name" value="PRK08119.1"/>
    <property type="match status" value="1"/>
</dbReference>
<comment type="similarity">
    <text evidence="2">Belongs to the FliN/MopA/SpaO family.</text>
</comment>
<keyword evidence="10" id="KW-0282">Flagellum</keyword>
<dbReference type="EMBL" id="SOPW01000004">
    <property type="protein sequence ID" value="TFB23203.1"/>
    <property type="molecule type" value="Genomic_DNA"/>
</dbReference>
<dbReference type="Pfam" id="PF04509">
    <property type="entry name" value="CheC"/>
    <property type="match status" value="2"/>
</dbReference>
<evidence type="ECO:0000259" key="9">
    <source>
        <dbReference type="Pfam" id="PF04509"/>
    </source>
</evidence>
<evidence type="ECO:0000256" key="7">
    <source>
        <dbReference type="SAM" id="MobiDB-lite"/>
    </source>
</evidence>
<keyword evidence="10" id="KW-0969">Cilium</keyword>
<dbReference type="Gene3D" id="3.40.1550.10">
    <property type="entry name" value="CheC-like"/>
    <property type="match status" value="1"/>
</dbReference>
<dbReference type="GO" id="GO:0016787">
    <property type="term" value="F:hydrolase activity"/>
    <property type="evidence" value="ECO:0007669"/>
    <property type="project" value="InterPro"/>
</dbReference>
<dbReference type="InterPro" id="IPR012826">
    <property type="entry name" value="FliN"/>
</dbReference>
<dbReference type="CDD" id="cd17907">
    <property type="entry name" value="FliY_FliN-Y"/>
    <property type="match status" value="1"/>
</dbReference>
<comment type="caution">
    <text evidence="10">The sequence shown here is derived from an EMBL/GenBank/DDBJ whole genome shotgun (WGS) entry which is preliminary data.</text>
</comment>
<dbReference type="PRINTS" id="PR00956">
    <property type="entry name" value="FLGMOTORFLIN"/>
</dbReference>
<dbReference type="InterPro" id="IPR007597">
    <property type="entry name" value="CheC"/>
</dbReference>
<feature type="region of interest" description="Disordered" evidence="7">
    <location>
        <begin position="1"/>
        <end position="47"/>
    </location>
</feature>
<dbReference type="InterPro" id="IPR036429">
    <property type="entry name" value="SpoA-like_sf"/>
</dbReference>
<dbReference type="InterPro" id="IPR001543">
    <property type="entry name" value="FliN-like_C"/>
</dbReference>
<dbReference type="OrthoDB" id="9773459at2"/>
<comment type="subcellular location">
    <subcellularLocation>
        <location evidence="1">Cell membrane</location>
        <topology evidence="1">Peripheral membrane protein</topology>
        <orientation evidence="1">Cytoplasmic side</orientation>
    </subcellularLocation>
</comment>
<accession>A0A4Y8INP4</accession>
<protein>
    <submittedName>
        <fullName evidence="10">Flagellar motor switch phosphatase FliY</fullName>
    </submittedName>
</protein>
<proteinExistence type="inferred from homology"/>
<dbReference type="Proteomes" id="UP000297975">
    <property type="component" value="Unassembled WGS sequence"/>
</dbReference>
<keyword evidence="11" id="KW-1185">Reference proteome</keyword>
<reference evidence="10 11" key="1">
    <citation type="submission" date="2019-03" db="EMBL/GenBank/DDBJ databases">
        <authorList>
            <person name="He R.-H."/>
        </authorList>
    </citation>
    <scope>NUCLEOTIDE SEQUENCE [LARGE SCALE GENOMIC DNA]</scope>
    <source>
        <strain evidence="11">SH 714</strain>
    </source>
</reference>
<dbReference type="PANTHER" id="PTHR43484:SF1">
    <property type="entry name" value="FLAGELLAR MOTOR SWITCH PROTEIN FLIN"/>
    <property type="match status" value="1"/>
</dbReference>
<keyword evidence="5" id="KW-0283">Flagellar rotation</keyword>
<dbReference type="InterPro" id="IPR051469">
    <property type="entry name" value="FliN/MopA/SpaO"/>
</dbReference>
<keyword evidence="4" id="KW-0145">Chemotaxis</keyword>
<dbReference type="GO" id="GO:0071973">
    <property type="term" value="P:bacterial-type flagellum-dependent cell motility"/>
    <property type="evidence" value="ECO:0007669"/>
    <property type="project" value="InterPro"/>
</dbReference>
<feature type="domain" description="CheC-like protein" evidence="9">
    <location>
        <begin position="52"/>
        <end position="86"/>
    </location>
</feature>
<dbReference type="Gene3D" id="2.30.330.10">
    <property type="entry name" value="SpoA-like"/>
    <property type="match status" value="1"/>
</dbReference>
<dbReference type="GO" id="GO:0006935">
    <property type="term" value="P:chemotaxis"/>
    <property type="evidence" value="ECO:0007669"/>
    <property type="project" value="UniProtKB-KW"/>
</dbReference>
<evidence type="ECO:0000256" key="6">
    <source>
        <dbReference type="ARBA" id="ARBA00023136"/>
    </source>
</evidence>
<name>A0A4Y8INP4_9BACI</name>
<sequence>MNKDDMLSQEEIDALLNGQGDDEQNDNESATEPTQQNQTKQPPMDESLSSVEIDAIGELGNISFGSSATTLSTLLNQKVEITTPTVGVVGNQELIDEFPSPHVAVIVDYTAGFKGKNLFIIKSYDAAIIADLMLGGDGTNPNDELGEIQLSAVQEAMNQMMGSAATSMSSVFDKKVDISPPQTLVIDVKTGEGMDYVPNEDEFVKVSFQLKVGELIDSNIMQLMPLEFSKEYVDQLLKLNEVEEQEKQPEQQPAVDQQPQGKHEVTNESPSQHNVQQQHQQPNQSLGTNTNKTMIDSVESAQFSSFDDAPQVTSSEQRNLDLLMDIPLNISVELGRTKKSIKEILELNTGSILELDKLAGEPVDILINNQLIAKGEVVVIDENFGVRVTDILNKSDRLKKLR</sequence>
<keyword evidence="3" id="KW-1003">Cell membrane</keyword>
<dbReference type="AlphaFoldDB" id="A0A4Y8INP4"/>
<evidence type="ECO:0000313" key="11">
    <source>
        <dbReference type="Proteomes" id="UP000297975"/>
    </source>
</evidence>
<keyword evidence="6" id="KW-0472">Membrane</keyword>
<evidence type="ECO:0000256" key="5">
    <source>
        <dbReference type="ARBA" id="ARBA00022779"/>
    </source>
</evidence>
<feature type="region of interest" description="Disordered" evidence="7">
    <location>
        <begin position="243"/>
        <end position="291"/>
    </location>
</feature>
<dbReference type="GO" id="GO:0005886">
    <property type="term" value="C:plasma membrane"/>
    <property type="evidence" value="ECO:0007669"/>
    <property type="project" value="UniProtKB-SubCell"/>
</dbReference>
<evidence type="ECO:0000313" key="10">
    <source>
        <dbReference type="EMBL" id="TFB23203.1"/>
    </source>
</evidence>
<evidence type="ECO:0000256" key="3">
    <source>
        <dbReference type="ARBA" id="ARBA00022475"/>
    </source>
</evidence>
<gene>
    <name evidence="10" type="primary">fliY</name>
    <name evidence="10" type="ORF">E3U55_05130</name>
</gene>
<dbReference type="InterPro" id="IPR001172">
    <property type="entry name" value="FliN_T3SS_HrcQb"/>
</dbReference>
<feature type="domain" description="CheC-like protein" evidence="9">
    <location>
        <begin position="148"/>
        <end position="183"/>
    </location>
</feature>
<dbReference type="RefSeq" id="WP_134339276.1">
    <property type="nucleotide sequence ID" value="NZ_SOPW01000004.1"/>
</dbReference>
<dbReference type="InterPro" id="IPR028976">
    <property type="entry name" value="CheC-like_sf"/>
</dbReference>
<dbReference type="Pfam" id="PF01052">
    <property type="entry name" value="FliMN_C"/>
    <property type="match status" value="1"/>
</dbReference>
<evidence type="ECO:0000256" key="1">
    <source>
        <dbReference type="ARBA" id="ARBA00004413"/>
    </source>
</evidence>